<dbReference type="Pfam" id="PF01738">
    <property type="entry name" value="DLH"/>
    <property type="match status" value="1"/>
</dbReference>
<dbReference type="PANTHER" id="PTHR17630:SF105">
    <property type="entry name" value="DIENELACTONE HYDROLASE FAMILY PROTEIN (AFU_ORTHOLOGUE AFUA_4G08790)"/>
    <property type="match status" value="1"/>
</dbReference>
<dbReference type="PANTHER" id="PTHR17630">
    <property type="entry name" value="DIENELACTONE HYDROLASE"/>
    <property type="match status" value="1"/>
</dbReference>
<proteinExistence type="predicted"/>
<dbReference type="GO" id="GO:0016787">
    <property type="term" value="F:hydrolase activity"/>
    <property type="evidence" value="ECO:0007669"/>
    <property type="project" value="UniProtKB-KW"/>
</dbReference>
<dbReference type="InterPro" id="IPR002925">
    <property type="entry name" value="Dienelactn_hydro"/>
</dbReference>
<keyword evidence="3" id="KW-1185">Reference proteome</keyword>
<evidence type="ECO:0000259" key="1">
    <source>
        <dbReference type="Pfam" id="PF01738"/>
    </source>
</evidence>
<dbReference type="Gene3D" id="3.40.50.1820">
    <property type="entry name" value="alpha/beta hydrolase"/>
    <property type="match status" value="1"/>
</dbReference>
<organism evidence="2 3">
    <name type="scientific">Glonium stellatum</name>
    <dbReference type="NCBI Taxonomy" id="574774"/>
    <lineage>
        <taxon>Eukaryota</taxon>
        <taxon>Fungi</taxon>
        <taxon>Dikarya</taxon>
        <taxon>Ascomycota</taxon>
        <taxon>Pezizomycotina</taxon>
        <taxon>Dothideomycetes</taxon>
        <taxon>Pleosporomycetidae</taxon>
        <taxon>Gloniales</taxon>
        <taxon>Gloniaceae</taxon>
        <taxon>Glonium</taxon>
    </lineage>
</organism>
<dbReference type="OrthoDB" id="17560at2759"/>
<dbReference type="SUPFAM" id="SSF53474">
    <property type="entry name" value="alpha/beta-Hydrolases"/>
    <property type="match status" value="1"/>
</dbReference>
<protein>
    <submittedName>
        <fullName evidence="2">Dienelactone hydrolase family protein-like protein</fullName>
    </submittedName>
</protein>
<evidence type="ECO:0000313" key="3">
    <source>
        <dbReference type="Proteomes" id="UP000250140"/>
    </source>
</evidence>
<reference evidence="2 3" key="1">
    <citation type="journal article" date="2016" name="Nat. Commun.">
        <title>Ectomycorrhizal ecology is imprinted in the genome of the dominant symbiotic fungus Cenococcum geophilum.</title>
        <authorList>
            <consortium name="DOE Joint Genome Institute"/>
            <person name="Peter M."/>
            <person name="Kohler A."/>
            <person name="Ohm R.A."/>
            <person name="Kuo A."/>
            <person name="Krutzmann J."/>
            <person name="Morin E."/>
            <person name="Arend M."/>
            <person name="Barry K.W."/>
            <person name="Binder M."/>
            <person name="Choi C."/>
            <person name="Clum A."/>
            <person name="Copeland A."/>
            <person name="Grisel N."/>
            <person name="Haridas S."/>
            <person name="Kipfer T."/>
            <person name="LaButti K."/>
            <person name="Lindquist E."/>
            <person name="Lipzen A."/>
            <person name="Maire R."/>
            <person name="Meier B."/>
            <person name="Mihaltcheva S."/>
            <person name="Molinier V."/>
            <person name="Murat C."/>
            <person name="Poggeler S."/>
            <person name="Quandt C.A."/>
            <person name="Sperisen C."/>
            <person name="Tritt A."/>
            <person name="Tisserant E."/>
            <person name="Crous P.W."/>
            <person name="Henrissat B."/>
            <person name="Nehls U."/>
            <person name="Egli S."/>
            <person name="Spatafora J.W."/>
            <person name="Grigoriev I.V."/>
            <person name="Martin F.M."/>
        </authorList>
    </citation>
    <scope>NUCLEOTIDE SEQUENCE [LARGE SCALE GENOMIC DNA]</scope>
    <source>
        <strain evidence="2 3">CBS 207.34</strain>
    </source>
</reference>
<dbReference type="EMBL" id="KV749684">
    <property type="protein sequence ID" value="OCL08277.1"/>
    <property type="molecule type" value="Genomic_DNA"/>
</dbReference>
<dbReference type="InterPro" id="IPR029058">
    <property type="entry name" value="AB_hydrolase_fold"/>
</dbReference>
<keyword evidence="2" id="KW-0378">Hydrolase</keyword>
<name>A0A8E2F0F0_9PEZI</name>
<accession>A0A8E2F0F0</accession>
<evidence type="ECO:0000313" key="2">
    <source>
        <dbReference type="EMBL" id="OCL08277.1"/>
    </source>
</evidence>
<feature type="domain" description="Dienelactone hydrolase" evidence="1">
    <location>
        <begin position="31"/>
        <end position="273"/>
    </location>
</feature>
<dbReference type="AlphaFoldDB" id="A0A8E2F0F0"/>
<sequence length="274" mass="29725">MSTGVGMSSCCLSGKVKEGKPSGTVRTIAGLETYVAEPENGSTAKSIVFLVDIFGWTFPNVRLLADNYAKAGFYAYVPDVHQGDSLPIEFLQDVEPPLPVRESLSVVQKTAKTAKVGATLGPWLIKHREAVSKPIIDSFIREVRKIPGTDKVGTIGFCWGGRYAILSAHAAEPGQGVDAAYACHPSLVAIPGDFDPVVKPLSLALGSKDSLLGEKEIGQIKELLSKKEVPSEVQVYEDQVHGFTLRGDWTNDKDKKAMDDAEKQGIEWFKKYLS</sequence>
<dbReference type="Proteomes" id="UP000250140">
    <property type="component" value="Unassembled WGS sequence"/>
</dbReference>
<gene>
    <name evidence="2" type="ORF">AOQ84DRAFT_439691</name>
</gene>